<evidence type="ECO:0000313" key="2">
    <source>
        <dbReference type="Proteomes" id="UP001596166"/>
    </source>
</evidence>
<dbReference type="EMBL" id="JBHSLC010000002">
    <property type="protein sequence ID" value="MFC5353554.1"/>
    <property type="molecule type" value="Genomic_DNA"/>
</dbReference>
<name>A0ABW0FY64_9PROT</name>
<evidence type="ECO:0000313" key="1">
    <source>
        <dbReference type="EMBL" id="MFC5353554.1"/>
    </source>
</evidence>
<dbReference type="Proteomes" id="UP001596166">
    <property type="component" value="Unassembled WGS sequence"/>
</dbReference>
<protein>
    <submittedName>
        <fullName evidence="1">Uncharacterized protein</fullName>
    </submittedName>
</protein>
<accession>A0ABW0FY64</accession>
<keyword evidence="2" id="KW-1185">Reference proteome</keyword>
<sequence length="111" mass="11696">MTPASTIARLDASLARSGSPVSVYRGAAYVECQAKVKGLSAQELRPGSTSGQGTFRAILSPTAFTADGAAVTLPLKINDAVLFNGMQRKITYVWPVMMGGQVVRIEADFMG</sequence>
<organism evidence="1 2">
    <name type="scientific">Azospirillum himalayense</name>
    <dbReference type="NCBI Taxonomy" id="654847"/>
    <lineage>
        <taxon>Bacteria</taxon>
        <taxon>Pseudomonadati</taxon>
        <taxon>Pseudomonadota</taxon>
        <taxon>Alphaproteobacteria</taxon>
        <taxon>Rhodospirillales</taxon>
        <taxon>Azospirillaceae</taxon>
        <taxon>Azospirillum</taxon>
    </lineage>
</organism>
<reference evidence="2" key="1">
    <citation type="journal article" date="2019" name="Int. J. Syst. Evol. Microbiol.">
        <title>The Global Catalogue of Microorganisms (GCM) 10K type strain sequencing project: providing services to taxonomists for standard genome sequencing and annotation.</title>
        <authorList>
            <consortium name="The Broad Institute Genomics Platform"/>
            <consortium name="The Broad Institute Genome Sequencing Center for Infectious Disease"/>
            <person name="Wu L."/>
            <person name="Ma J."/>
        </authorList>
    </citation>
    <scope>NUCLEOTIDE SEQUENCE [LARGE SCALE GENOMIC DNA]</scope>
    <source>
        <strain evidence="2">CCUG 58760</strain>
    </source>
</reference>
<gene>
    <name evidence="1" type="ORF">ACFPMG_00915</name>
</gene>
<comment type="caution">
    <text evidence="1">The sequence shown here is derived from an EMBL/GenBank/DDBJ whole genome shotgun (WGS) entry which is preliminary data.</text>
</comment>
<dbReference type="RefSeq" id="WP_376993380.1">
    <property type="nucleotide sequence ID" value="NZ_JBHSLC010000002.1"/>
</dbReference>
<proteinExistence type="predicted"/>